<dbReference type="AlphaFoldDB" id="A0A5J4T1D0"/>
<feature type="domain" description="GH10" evidence="10">
    <location>
        <begin position="714"/>
        <end position="1016"/>
    </location>
</feature>
<accession>A0A5J4T1D0</accession>
<evidence type="ECO:0000256" key="8">
    <source>
        <dbReference type="ARBA" id="ARBA00023295"/>
    </source>
</evidence>
<dbReference type="EMBL" id="SNRY01000014">
    <property type="protein sequence ID" value="KAA6351451.1"/>
    <property type="molecule type" value="Genomic_DNA"/>
</dbReference>
<dbReference type="EC" id="3.2.1.8" evidence="3"/>
<evidence type="ECO:0000313" key="11">
    <source>
        <dbReference type="EMBL" id="KAA6351451.1"/>
    </source>
</evidence>
<evidence type="ECO:0000256" key="2">
    <source>
        <dbReference type="ARBA" id="ARBA00007495"/>
    </source>
</evidence>
<organism evidence="11">
    <name type="scientific">termite gut metagenome</name>
    <dbReference type="NCBI Taxonomy" id="433724"/>
    <lineage>
        <taxon>unclassified sequences</taxon>
        <taxon>metagenomes</taxon>
        <taxon>organismal metagenomes</taxon>
    </lineage>
</organism>
<gene>
    <name evidence="11" type="ORF">EZS27_001260</name>
</gene>
<dbReference type="InterPro" id="IPR001000">
    <property type="entry name" value="GH10_dom"/>
</dbReference>
<evidence type="ECO:0000256" key="5">
    <source>
        <dbReference type="ARBA" id="ARBA00022729"/>
    </source>
</evidence>
<dbReference type="InterPro" id="IPR017853">
    <property type="entry name" value="GH"/>
</dbReference>
<dbReference type="InterPro" id="IPR044846">
    <property type="entry name" value="GH10"/>
</dbReference>
<dbReference type="InterPro" id="IPR054491">
    <property type="entry name" value="MGH1-like_GH"/>
</dbReference>
<protein>
    <recommendedName>
        <fullName evidence="3">endo-1,4-beta-xylanase</fullName>
        <ecNumber evidence="3">3.2.1.8</ecNumber>
    </recommendedName>
</protein>
<keyword evidence="8 11" id="KW-0326">Glycosidase</keyword>
<keyword evidence="9" id="KW-0624">Polysaccharide degradation</keyword>
<evidence type="ECO:0000259" key="10">
    <source>
        <dbReference type="PROSITE" id="PS51760"/>
    </source>
</evidence>
<sequence length="1077" mass="122850">MTKTTMKNNLIGKCVWLSIGVSCLLSTNLLAQGQSPAKRYEQMQRGLSSGWNTWDTRSVLTHVLLPYGAAIDLNLTNAAGQRVNNFRIGDRNPEAPVMHPGPHTYDGFYTDISLDWKGQKLRIQSASEGWNNLILITPLADNEANGTIIITPKALWYRENKIEIKDNTFTLKPFGEDWQIDARVNGNILETNKQGITVSTAQPIVIACGMNVDLAAAQAFIQSHYDAFVKKNKERFGKDYEVYNAMQNVLGWDNIYDPSLHKVITPVSRIWNMNNSMNPSLGGYSMYCWDTYFASMMLATGNKELAYANAVEMTNSITEKGFVPNFSSDNDYKSRDRSQPPVGSMAFWNIYQKYKEKWVLEYVYDKLLSWNRWWDKNRSVDGLLCWGSTPFDKVTYRYWETEGVNDTFGGALESGLDNSHMYDDILFDKEKHVQKLNDVGLSSLYVMDCDLLAKIAGELGKSSDAKELRERGESYRMNLNKLWDSKQGFYYNRHTDTGALNPRISPTNFYPLLANAPTQAQAERMIKEHLFNPNEFWGEWVIPSTPRNDPAFNDNNYWRGRIWAPLNFLVYMGLCNYDLPEARKALSEKSKNLLLKGWLSNGYVFENYNSVTGDGDDVRNSDKFYHWGALLGFITLMEDGFFKEENPADNAAANNAEQNEDWKIEANARIEKYRKEDINIRVVQNGKPVKGATVKVDMTDNEFRFGSNIFIWSEEDSPAMNAYKSQFADVFNFATLAFYWGGYEAERGKPGYAHSKKVADWCKANGIHGKGHPLIWNTGEPKWVKNLSDEELYEAQIGRVYDCADYFKETIDTWDVVNEMVGWDRENYWTYAPRLTSLVVNNKGKVPFSKAGFEAARKGNPNATLLINDWMVDDRYENLLNNLTDENGKPVFDAVGIQSHMHYSGAWNNDTIMYLCDKFAKYGKPIHFTEVTILSSLEKRSWGSLKPGEAVPTDPEGEEYQRANVERFYTMIFSHPATAAITWWDFSDRGAWRYAPAGFLRSDMSPKPAYTALKKLIKEDWATHATIKTNKSGVAKVRAFRGKYTFTVTLPNGKTVVKTFSDTIAKDKTTFELNIGN</sequence>
<dbReference type="SMART" id="SM00633">
    <property type="entry name" value="Glyco_10"/>
    <property type="match status" value="1"/>
</dbReference>
<dbReference type="PANTHER" id="PTHR31490">
    <property type="entry name" value="GLYCOSYL HYDROLASE"/>
    <property type="match status" value="1"/>
</dbReference>
<dbReference type="SUPFAM" id="SSF48208">
    <property type="entry name" value="Six-hairpin glycosidases"/>
    <property type="match status" value="1"/>
</dbReference>
<comment type="caution">
    <text evidence="11">The sequence shown here is derived from an EMBL/GenBank/DDBJ whole genome shotgun (WGS) entry which is preliminary data.</text>
</comment>
<evidence type="ECO:0000256" key="9">
    <source>
        <dbReference type="ARBA" id="ARBA00023326"/>
    </source>
</evidence>
<dbReference type="SUPFAM" id="SSF51445">
    <property type="entry name" value="(Trans)glycosidases"/>
    <property type="match status" value="1"/>
</dbReference>
<dbReference type="Pfam" id="PF22422">
    <property type="entry name" value="MGH1-like_GH"/>
    <property type="match status" value="1"/>
</dbReference>
<comment type="similarity">
    <text evidence="2">Belongs to the glycosyl hydrolase 10 (cellulase F) family.</text>
</comment>
<keyword evidence="5" id="KW-0732">Signal</keyword>
<comment type="catalytic activity">
    <reaction evidence="1">
        <text>Endohydrolysis of (1-&gt;4)-beta-D-xylosidic linkages in xylans.</text>
        <dbReference type="EC" id="3.2.1.8"/>
    </reaction>
</comment>
<evidence type="ECO:0000256" key="7">
    <source>
        <dbReference type="ARBA" id="ARBA00023277"/>
    </source>
</evidence>
<dbReference type="Gene3D" id="3.20.20.80">
    <property type="entry name" value="Glycosidases"/>
    <property type="match status" value="1"/>
</dbReference>
<evidence type="ECO:0000256" key="1">
    <source>
        <dbReference type="ARBA" id="ARBA00000681"/>
    </source>
</evidence>
<dbReference type="PROSITE" id="PS51760">
    <property type="entry name" value="GH10_2"/>
    <property type="match status" value="1"/>
</dbReference>
<keyword evidence="6 11" id="KW-0378">Hydrolase</keyword>
<dbReference type="InterPro" id="IPR012341">
    <property type="entry name" value="6hp_glycosidase-like_sf"/>
</dbReference>
<reference evidence="11" key="1">
    <citation type="submission" date="2019-03" db="EMBL/GenBank/DDBJ databases">
        <title>Single cell metagenomics reveals metabolic interactions within the superorganism composed of flagellate Streblomastix strix and complex community of Bacteroidetes bacteria on its surface.</title>
        <authorList>
            <person name="Treitli S.C."/>
            <person name="Kolisko M."/>
            <person name="Husnik F."/>
            <person name="Keeling P."/>
            <person name="Hampl V."/>
        </authorList>
    </citation>
    <scope>NUCLEOTIDE SEQUENCE</scope>
    <source>
        <strain evidence="11">STM</strain>
    </source>
</reference>
<dbReference type="GO" id="GO:0045493">
    <property type="term" value="P:xylan catabolic process"/>
    <property type="evidence" value="ECO:0007669"/>
    <property type="project" value="UniProtKB-KW"/>
</dbReference>
<evidence type="ECO:0000256" key="4">
    <source>
        <dbReference type="ARBA" id="ARBA00022651"/>
    </source>
</evidence>
<evidence type="ECO:0000256" key="6">
    <source>
        <dbReference type="ARBA" id="ARBA00022801"/>
    </source>
</evidence>
<dbReference type="InterPro" id="IPR008928">
    <property type="entry name" value="6-hairpin_glycosidase_sf"/>
</dbReference>
<dbReference type="Gene3D" id="1.50.10.10">
    <property type="match status" value="1"/>
</dbReference>
<dbReference type="GO" id="GO:0031176">
    <property type="term" value="F:endo-1,4-beta-xylanase activity"/>
    <property type="evidence" value="ECO:0007669"/>
    <property type="project" value="UniProtKB-EC"/>
</dbReference>
<name>A0A5J4T1D0_9ZZZZ</name>
<dbReference type="Pfam" id="PF00331">
    <property type="entry name" value="Glyco_hydro_10"/>
    <property type="match status" value="1"/>
</dbReference>
<evidence type="ECO:0000256" key="3">
    <source>
        <dbReference type="ARBA" id="ARBA00012590"/>
    </source>
</evidence>
<dbReference type="PANTHER" id="PTHR31490:SF88">
    <property type="entry name" value="BETA-XYLANASE"/>
    <property type="match status" value="1"/>
</dbReference>
<proteinExistence type="inferred from homology"/>
<keyword evidence="7" id="KW-0119">Carbohydrate metabolism</keyword>
<keyword evidence="4 11" id="KW-0858">Xylan degradation</keyword>